<comment type="caution">
    <text evidence="1">The sequence shown here is derived from an EMBL/GenBank/DDBJ whole genome shotgun (WGS) entry which is preliminary data.</text>
</comment>
<accession>A0ABS5ZEG6</accession>
<evidence type="ECO:0000313" key="2">
    <source>
        <dbReference type="Proteomes" id="UP000690515"/>
    </source>
</evidence>
<organism evidence="1 2">
    <name type="scientific">Zooshikella harenae</name>
    <dbReference type="NCBI Taxonomy" id="2827238"/>
    <lineage>
        <taxon>Bacteria</taxon>
        <taxon>Pseudomonadati</taxon>
        <taxon>Pseudomonadota</taxon>
        <taxon>Gammaproteobacteria</taxon>
        <taxon>Oceanospirillales</taxon>
        <taxon>Zooshikellaceae</taxon>
        <taxon>Zooshikella</taxon>
    </lineage>
</organism>
<proteinExistence type="predicted"/>
<sequence>MNTELPSEKIVALKLAQLSWVDRYWILSRLNKKQRTRIKSILKVIKKSQFSKLSFNETNELINQATYTLNDSTNRLSNDNGSTNVSNETFEGLPPFLYNYTINKVYNNDNADSVKKMTEHTQTALNKIIEDMLEQSEVSS</sequence>
<reference evidence="1 2" key="1">
    <citation type="submission" date="2021-04" db="EMBL/GenBank/DDBJ databases">
        <authorList>
            <person name="Pira H."/>
            <person name="Risdian C."/>
            <person name="Wink J."/>
        </authorList>
    </citation>
    <scope>NUCLEOTIDE SEQUENCE [LARGE SCALE GENOMIC DNA]</scope>
    <source>
        <strain evidence="1 2">WH53</strain>
    </source>
</reference>
<evidence type="ECO:0000313" key="1">
    <source>
        <dbReference type="EMBL" id="MBU2711660.1"/>
    </source>
</evidence>
<gene>
    <name evidence="1" type="ORF">KCG35_11375</name>
</gene>
<dbReference type="Proteomes" id="UP000690515">
    <property type="component" value="Unassembled WGS sequence"/>
</dbReference>
<keyword evidence="2" id="KW-1185">Reference proteome</keyword>
<dbReference type="EMBL" id="JAGSOY010000023">
    <property type="protein sequence ID" value="MBU2711660.1"/>
    <property type="molecule type" value="Genomic_DNA"/>
</dbReference>
<protein>
    <submittedName>
        <fullName evidence="1">Uncharacterized protein</fullName>
    </submittedName>
</protein>
<name>A0ABS5ZEG6_9GAMM</name>
<dbReference type="RefSeq" id="WP_215819819.1">
    <property type="nucleotide sequence ID" value="NZ_JAGSOY010000023.1"/>
</dbReference>